<evidence type="ECO:0000313" key="7">
    <source>
        <dbReference type="Proteomes" id="UP001259347"/>
    </source>
</evidence>
<dbReference type="PANTHER" id="PTHR37817">
    <property type="entry name" value="N-ACETYLTRANSFERASE EIS"/>
    <property type="match status" value="1"/>
</dbReference>
<dbReference type="PANTHER" id="PTHR37817:SF1">
    <property type="entry name" value="N-ACETYLTRANSFERASE EIS"/>
    <property type="match status" value="1"/>
</dbReference>
<sequence>MTIPDARGIAVDPRSEQRLREAGFSYRVVDFADDEAATSYLRAITRGFLDPEQEPEGIDQARAAMSPRRNVGVFEEGAAEGALPVATVNSWIAPMTVPGGEVPMWAISAVTVSGTHRRRGIARNLLEGELRAAASAGVPIAGLTVSEATIYGRYGFAPAVPGAAVKVTDPRKAGWAAPASAGRLEYVEKAELALALAEVHDRARTHRAGQIPGWAGRWERMAGLAVGDAQAASVRGVRYLDESGVVRGALAYTLAELPGSFGAEMAIRHLGAETDEALRALWGFAVNHDLVSTITVDLRPVDEPLPWLVVDQRAVEVTVHDHGWLRILDVPAALTARRYRAPLDVVLRVEDPLGLAAGTWRLRVDGSGAATVESSDAAPDAVAAVSTLSALYVGGVRATQLRASALLEASEEVAAALDDAFRGERAPHLGIWY</sequence>
<feature type="domain" description="Eis-like acetyltransferase" evidence="5">
    <location>
        <begin position="217"/>
        <end position="327"/>
    </location>
</feature>
<reference evidence="6 7" key="1">
    <citation type="submission" date="2023-07" db="EMBL/GenBank/DDBJ databases">
        <title>Sorghum-associated microbial communities from plants grown in Nebraska, USA.</title>
        <authorList>
            <person name="Schachtman D."/>
        </authorList>
    </citation>
    <scope>NUCLEOTIDE SEQUENCE [LARGE SCALE GENOMIC DNA]</scope>
    <source>
        <strain evidence="6 7">2980</strain>
    </source>
</reference>
<organism evidence="6 7">
    <name type="scientific">Microbacterium resistens</name>
    <dbReference type="NCBI Taxonomy" id="156977"/>
    <lineage>
        <taxon>Bacteria</taxon>
        <taxon>Bacillati</taxon>
        <taxon>Actinomycetota</taxon>
        <taxon>Actinomycetes</taxon>
        <taxon>Micrococcales</taxon>
        <taxon>Microbacteriaceae</taxon>
        <taxon>Microbacterium</taxon>
    </lineage>
</organism>
<dbReference type="Pfam" id="PF13530">
    <property type="entry name" value="SCP2_2"/>
    <property type="match status" value="1"/>
</dbReference>
<evidence type="ECO:0000256" key="3">
    <source>
        <dbReference type="HAMAP-Rule" id="MF_01812"/>
    </source>
</evidence>
<keyword evidence="2 3" id="KW-0012">Acyltransferase</keyword>
<dbReference type="InterPro" id="IPR025559">
    <property type="entry name" value="Eis_dom"/>
</dbReference>
<keyword evidence="7" id="KW-1185">Reference proteome</keyword>
<dbReference type="Proteomes" id="UP001259347">
    <property type="component" value="Unassembled WGS sequence"/>
</dbReference>
<feature type="active site" description="Proton donor" evidence="3">
    <location>
        <position position="151"/>
    </location>
</feature>
<feature type="binding site" evidence="3">
    <location>
        <begin position="110"/>
        <end position="112"/>
    </location>
    <ligand>
        <name>acetyl-CoA</name>
        <dbReference type="ChEBI" id="CHEBI:57288"/>
    </ligand>
</feature>
<dbReference type="InterPro" id="IPR041380">
    <property type="entry name" value="Acetyltransf_17"/>
</dbReference>
<evidence type="ECO:0000313" key="6">
    <source>
        <dbReference type="EMBL" id="MDR6866380.1"/>
    </source>
</evidence>
<gene>
    <name evidence="6" type="ORF">J2Y69_000972</name>
</gene>
<dbReference type="SUPFAM" id="SSF55718">
    <property type="entry name" value="SCP-like"/>
    <property type="match status" value="1"/>
</dbReference>
<evidence type="ECO:0000259" key="4">
    <source>
        <dbReference type="Pfam" id="PF13530"/>
    </source>
</evidence>
<feature type="active site" description="Proton acceptor; via carboxylate" evidence="3">
    <location>
        <position position="433"/>
    </location>
</feature>
<dbReference type="HAMAP" id="MF_01812">
    <property type="entry name" value="Eis"/>
    <property type="match status" value="1"/>
</dbReference>
<dbReference type="RefSeq" id="WP_310018121.1">
    <property type="nucleotide sequence ID" value="NZ_JAVDUM010000003.1"/>
</dbReference>
<proteinExistence type="inferred from homology"/>
<feature type="binding site" evidence="3">
    <location>
        <begin position="118"/>
        <end position="123"/>
    </location>
    <ligand>
        <name>acetyl-CoA</name>
        <dbReference type="ChEBI" id="CHEBI:57288"/>
    </ligand>
</feature>
<dbReference type="Gene3D" id="3.40.630.30">
    <property type="match status" value="2"/>
</dbReference>
<dbReference type="Pfam" id="PF13527">
    <property type="entry name" value="Acetyltransf_9"/>
    <property type="match status" value="1"/>
</dbReference>
<dbReference type="InterPro" id="IPR016181">
    <property type="entry name" value="Acyl_CoA_acyltransferase"/>
</dbReference>
<dbReference type="InterPro" id="IPR036527">
    <property type="entry name" value="SCP2_sterol-bd_dom_sf"/>
</dbReference>
<accession>A0ABU1S9T3</accession>
<comment type="subunit">
    <text evidence="3">Homohexamer; trimer of dimers.</text>
</comment>
<comment type="caution">
    <text evidence="6">The sequence shown here is derived from an EMBL/GenBank/DDBJ whole genome shotgun (WGS) entry which is preliminary data.</text>
</comment>
<feature type="binding site" evidence="3">
    <location>
        <begin position="146"/>
        <end position="147"/>
    </location>
    <ligand>
        <name>acetyl-CoA</name>
        <dbReference type="ChEBI" id="CHEBI:57288"/>
    </ligand>
</feature>
<keyword evidence="1 3" id="KW-0808">Transferase</keyword>
<evidence type="ECO:0000256" key="2">
    <source>
        <dbReference type="ARBA" id="ARBA00023315"/>
    </source>
</evidence>
<dbReference type="InterPro" id="IPR022902">
    <property type="entry name" value="NAcTrfase_Eis"/>
</dbReference>
<feature type="domain" description="Enhanced intracellular survival protein" evidence="4">
    <location>
        <begin position="330"/>
        <end position="429"/>
    </location>
</feature>
<evidence type="ECO:0000256" key="1">
    <source>
        <dbReference type="ARBA" id="ARBA00022679"/>
    </source>
</evidence>
<dbReference type="Gene3D" id="3.30.1050.10">
    <property type="entry name" value="SCP2 sterol-binding domain"/>
    <property type="match status" value="1"/>
</dbReference>
<dbReference type="InterPro" id="IPR051554">
    <property type="entry name" value="Acetyltransferase_Eis"/>
</dbReference>
<evidence type="ECO:0000259" key="5">
    <source>
        <dbReference type="Pfam" id="PF17668"/>
    </source>
</evidence>
<dbReference type="SUPFAM" id="SSF55729">
    <property type="entry name" value="Acyl-CoA N-acyltransferases (Nat)"/>
    <property type="match status" value="1"/>
</dbReference>
<dbReference type="Pfam" id="PF17668">
    <property type="entry name" value="Acetyltransf_17"/>
    <property type="match status" value="1"/>
</dbReference>
<name>A0ABU1S9T3_9MICO</name>
<dbReference type="EMBL" id="JAVDUM010000003">
    <property type="protein sequence ID" value="MDR6866380.1"/>
    <property type="molecule type" value="Genomic_DNA"/>
</dbReference>
<protein>
    <submittedName>
        <fullName evidence="6">Acetyltransferase</fullName>
    </submittedName>
</protein>
<comment type="similarity">
    <text evidence="3">Belongs to the acetyltransferase Eis family.</text>
</comment>